<comment type="caution">
    <text evidence="2">The sequence shown here is derived from an EMBL/GenBank/DDBJ whole genome shotgun (WGS) entry which is preliminary data.</text>
</comment>
<reference evidence="2" key="1">
    <citation type="submission" date="2022-03" db="EMBL/GenBank/DDBJ databases">
        <title>A functionally conserved STORR gene fusion in Papaver species that diverged 16.8 million years ago.</title>
        <authorList>
            <person name="Catania T."/>
        </authorList>
    </citation>
    <scope>NUCLEOTIDE SEQUENCE</scope>
    <source>
        <strain evidence="2">S-191538</strain>
    </source>
</reference>
<proteinExistence type="predicted"/>
<dbReference type="Gene3D" id="3.40.50.410">
    <property type="entry name" value="von Willebrand factor, type A domain"/>
    <property type="match status" value="1"/>
</dbReference>
<evidence type="ECO:0000259" key="1">
    <source>
        <dbReference type="Pfam" id="PF14624"/>
    </source>
</evidence>
<dbReference type="InterPro" id="IPR036465">
    <property type="entry name" value="vWFA_dom_sf"/>
</dbReference>
<dbReference type="PANTHER" id="PTHR10579">
    <property type="entry name" value="CALCIUM-ACTIVATED CHLORIDE CHANNEL REGULATOR"/>
    <property type="match status" value="1"/>
</dbReference>
<keyword evidence="3" id="KW-1185">Reference proteome</keyword>
<protein>
    <recommendedName>
        <fullName evidence="1">VWA-Hint protein Vwaint domain-containing protein</fullName>
    </recommendedName>
</protein>
<evidence type="ECO:0000313" key="2">
    <source>
        <dbReference type="EMBL" id="MCL7026195.1"/>
    </source>
</evidence>
<evidence type="ECO:0000313" key="3">
    <source>
        <dbReference type="Proteomes" id="UP001177140"/>
    </source>
</evidence>
<dbReference type="InterPro" id="IPR032838">
    <property type="entry name" value="Vwaint_dom"/>
</dbReference>
<dbReference type="EMBL" id="JAJJMA010053747">
    <property type="protein sequence ID" value="MCL7026195.1"/>
    <property type="molecule type" value="Genomic_DNA"/>
</dbReference>
<dbReference type="SUPFAM" id="SSF53300">
    <property type="entry name" value="vWA-like"/>
    <property type="match status" value="1"/>
</dbReference>
<feature type="domain" description="VWA-Hint protein Vwaint" evidence="1">
    <location>
        <begin position="202"/>
        <end position="240"/>
    </location>
</feature>
<dbReference type="AlphaFoldDB" id="A0AA41UXA8"/>
<dbReference type="InterPro" id="IPR051266">
    <property type="entry name" value="CLCR"/>
</dbReference>
<name>A0AA41UXA8_PAPNU</name>
<gene>
    <name evidence="2" type="ORF">MKW94_029057</name>
</gene>
<dbReference type="Proteomes" id="UP001177140">
    <property type="component" value="Unassembled WGS sequence"/>
</dbReference>
<accession>A0AA41UXA8</accession>
<dbReference type="Pfam" id="PF14624">
    <property type="entry name" value="Vwaint"/>
    <property type="match status" value="1"/>
</dbReference>
<sequence length="260" mass="27711">MLLSDGQDNYAKAIDLQDISRLQIPVYTFGFGADHDSGMLNSISEGSKGTFSFIEDVGVVQDAFAQCIGGLLSVAVQDVQVHIQSFDPNICLSQLKAGGYSTNLAGDKKTGSVDLGDMYADEERDFLVLVNIPVVADGSSSDHMKLVSVRQKNRLQAAEAMSNSRAAAESGDLPRARSILSGCVMQMADTVSMQARDQFTFDLASDLEGVQQRMATPAMYASAGRPQLLAGMSSHSTQKAVFGGAAFKYILHEGYGSTIS</sequence>
<organism evidence="2 3">
    <name type="scientific">Papaver nudicaule</name>
    <name type="common">Iceland poppy</name>
    <dbReference type="NCBI Taxonomy" id="74823"/>
    <lineage>
        <taxon>Eukaryota</taxon>
        <taxon>Viridiplantae</taxon>
        <taxon>Streptophyta</taxon>
        <taxon>Embryophyta</taxon>
        <taxon>Tracheophyta</taxon>
        <taxon>Spermatophyta</taxon>
        <taxon>Magnoliopsida</taxon>
        <taxon>Ranunculales</taxon>
        <taxon>Papaveraceae</taxon>
        <taxon>Papaveroideae</taxon>
        <taxon>Papaver</taxon>
    </lineage>
</organism>
<dbReference type="PANTHER" id="PTHR10579:SF43">
    <property type="entry name" value="ZINC FINGER (C3HC4-TYPE RING FINGER) FAMILY PROTEIN"/>
    <property type="match status" value="1"/>
</dbReference>